<feature type="compositionally biased region" description="Pro residues" evidence="1">
    <location>
        <begin position="67"/>
        <end position="78"/>
    </location>
</feature>
<protein>
    <recommendedName>
        <fullName evidence="2">Ubiquitin-like domain-containing protein</fullName>
    </recommendedName>
</protein>
<dbReference type="EMBL" id="HBGN01020311">
    <property type="protein sequence ID" value="CAD9333718.1"/>
    <property type="molecule type" value="Transcribed_RNA"/>
</dbReference>
<accession>A0A6S9B284</accession>
<reference evidence="3" key="1">
    <citation type="submission" date="2021-01" db="EMBL/GenBank/DDBJ databases">
        <authorList>
            <person name="Corre E."/>
            <person name="Pelletier E."/>
            <person name="Niang G."/>
            <person name="Scheremetjew M."/>
            <person name="Finn R."/>
            <person name="Kale V."/>
            <person name="Holt S."/>
            <person name="Cochrane G."/>
            <person name="Meng A."/>
            <person name="Brown T."/>
            <person name="Cohen L."/>
        </authorList>
    </citation>
    <scope>NUCLEOTIDE SEQUENCE</scope>
    <source>
        <strain evidence="3">Pop2</strain>
    </source>
</reference>
<dbReference type="InterPro" id="IPR029071">
    <property type="entry name" value="Ubiquitin-like_domsf"/>
</dbReference>
<dbReference type="AlphaFoldDB" id="A0A6S9B284"/>
<dbReference type="SUPFAM" id="SSF54236">
    <property type="entry name" value="Ubiquitin-like"/>
    <property type="match status" value="1"/>
</dbReference>
<dbReference type="InterPro" id="IPR000626">
    <property type="entry name" value="Ubiquitin-like_dom"/>
</dbReference>
<evidence type="ECO:0000259" key="2">
    <source>
        <dbReference type="PROSITE" id="PS50053"/>
    </source>
</evidence>
<proteinExistence type="predicted"/>
<evidence type="ECO:0000313" key="3">
    <source>
        <dbReference type="EMBL" id="CAD9333718.1"/>
    </source>
</evidence>
<feature type="domain" description="Ubiquitin-like" evidence="2">
    <location>
        <begin position="12"/>
        <end position="103"/>
    </location>
</feature>
<dbReference type="PROSITE" id="PS50053">
    <property type="entry name" value="UBIQUITIN_2"/>
    <property type="match status" value="1"/>
</dbReference>
<name>A0A6S9B284_9STRA</name>
<evidence type="ECO:0000256" key="1">
    <source>
        <dbReference type="SAM" id="MobiDB-lite"/>
    </source>
</evidence>
<feature type="region of interest" description="Disordered" evidence="1">
    <location>
        <begin position="55"/>
        <end position="85"/>
    </location>
</feature>
<sequence length="135" mass="15155">MNTSNSSTKKQMYVRIKRRNQTFFIQANRSDTIFHLKDEISNALNNEISPRKMRLYLSSTTSSKDSPPIPTPSSPPLPDSATLADHDVKNDAILFVVFRKPEMSEDDDDDGELCWEDVELYGPASSLPSADTPSM</sequence>
<dbReference type="PANTHER" id="PTHR47725:SF2">
    <property type="entry name" value="UBIQUITIN-LIKE DOMAIN-CONTAINING PROTEIN"/>
    <property type="match status" value="1"/>
</dbReference>
<feature type="compositionally biased region" description="Low complexity" evidence="1">
    <location>
        <begin position="57"/>
        <end position="66"/>
    </location>
</feature>
<dbReference type="SMART" id="SM00213">
    <property type="entry name" value="UBQ"/>
    <property type="match status" value="1"/>
</dbReference>
<organism evidence="3">
    <name type="scientific">Ditylum brightwellii</name>
    <dbReference type="NCBI Taxonomy" id="49249"/>
    <lineage>
        <taxon>Eukaryota</taxon>
        <taxon>Sar</taxon>
        <taxon>Stramenopiles</taxon>
        <taxon>Ochrophyta</taxon>
        <taxon>Bacillariophyta</taxon>
        <taxon>Mediophyceae</taxon>
        <taxon>Lithodesmiophycidae</taxon>
        <taxon>Lithodesmiales</taxon>
        <taxon>Lithodesmiaceae</taxon>
        <taxon>Ditylum</taxon>
    </lineage>
</organism>
<dbReference type="CDD" id="cd17039">
    <property type="entry name" value="Ubl_ubiquitin_like"/>
    <property type="match status" value="1"/>
</dbReference>
<dbReference type="PANTHER" id="PTHR47725">
    <property type="entry name" value="OS03G0364000 PROTEIN"/>
    <property type="match status" value="1"/>
</dbReference>
<dbReference type="Gene3D" id="3.10.20.90">
    <property type="entry name" value="Phosphatidylinositol 3-kinase Catalytic Subunit, Chain A, domain 1"/>
    <property type="match status" value="1"/>
</dbReference>
<gene>
    <name evidence="3" type="ORF">DBRI1063_LOCUS12951</name>
</gene>